<gene>
    <name evidence="2" type="ORF">P167DRAFT_146227</name>
</gene>
<evidence type="ECO:0000256" key="1">
    <source>
        <dbReference type="SAM" id="Phobius"/>
    </source>
</evidence>
<keyword evidence="1" id="KW-0812">Transmembrane</keyword>
<organism evidence="2 3">
    <name type="scientific">Morchella conica CCBAS932</name>
    <dbReference type="NCBI Taxonomy" id="1392247"/>
    <lineage>
        <taxon>Eukaryota</taxon>
        <taxon>Fungi</taxon>
        <taxon>Dikarya</taxon>
        <taxon>Ascomycota</taxon>
        <taxon>Pezizomycotina</taxon>
        <taxon>Pezizomycetes</taxon>
        <taxon>Pezizales</taxon>
        <taxon>Morchellaceae</taxon>
        <taxon>Morchella</taxon>
    </lineage>
</organism>
<name>A0A3N4KU97_9PEZI</name>
<feature type="transmembrane region" description="Helical" evidence="1">
    <location>
        <begin position="12"/>
        <end position="35"/>
    </location>
</feature>
<keyword evidence="3" id="KW-1185">Reference proteome</keyword>
<dbReference type="Proteomes" id="UP000277580">
    <property type="component" value="Unassembled WGS sequence"/>
</dbReference>
<keyword evidence="1" id="KW-1133">Transmembrane helix</keyword>
<dbReference type="EMBL" id="ML119126">
    <property type="protein sequence ID" value="RPB12852.1"/>
    <property type="molecule type" value="Genomic_DNA"/>
</dbReference>
<evidence type="ECO:0000313" key="2">
    <source>
        <dbReference type="EMBL" id="RPB12852.1"/>
    </source>
</evidence>
<reference evidence="2 3" key="1">
    <citation type="journal article" date="2018" name="Nat. Ecol. Evol.">
        <title>Pezizomycetes genomes reveal the molecular basis of ectomycorrhizal truffle lifestyle.</title>
        <authorList>
            <person name="Murat C."/>
            <person name="Payen T."/>
            <person name="Noel B."/>
            <person name="Kuo A."/>
            <person name="Morin E."/>
            <person name="Chen J."/>
            <person name="Kohler A."/>
            <person name="Krizsan K."/>
            <person name="Balestrini R."/>
            <person name="Da Silva C."/>
            <person name="Montanini B."/>
            <person name="Hainaut M."/>
            <person name="Levati E."/>
            <person name="Barry K.W."/>
            <person name="Belfiori B."/>
            <person name="Cichocki N."/>
            <person name="Clum A."/>
            <person name="Dockter R.B."/>
            <person name="Fauchery L."/>
            <person name="Guy J."/>
            <person name="Iotti M."/>
            <person name="Le Tacon F."/>
            <person name="Lindquist E.A."/>
            <person name="Lipzen A."/>
            <person name="Malagnac F."/>
            <person name="Mello A."/>
            <person name="Molinier V."/>
            <person name="Miyauchi S."/>
            <person name="Poulain J."/>
            <person name="Riccioni C."/>
            <person name="Rubini A."/>
            <person name="Sitrit Y."/>
            <person name="Splivallo R."/>
            <person name="Traeger S."/>
            <person name="Wang M."/>
            <person name="Zifcakova L."/>
            <person name="Wipf D."/>
            <person name="Zambonelli A."/>
            <person name="Paolocci F."/>
            <person name="Nowrousian M."/>
            <person name="Ottonello S."/>
            <person name="Baldrian P."/>
            <person name="Spatafora J.W."/>
            <person name="Henrissat B."/>
            <person name="Nagy L.G."/>
            <person name="Aury J.M."/>
            <person name="Wincker P."/>
            <person name="Grigoriev I.V."/>
            <person name="Bonfante P."/>
            <person name="Martin F.M."/>
        </authorList>
    </citation>
    <scope>NUCLEOTIDE SEQUENCE [LARGE SCALE GENOMIC DNA]</scope>
    <source>
        <strain evidence="2 3">CCBAS932</strain>
    </source>
</reference>
<dbReference type="AlphaFoldDB" id="A0A3N4KU97"/>
<evidence type="ECO:0000313" key="3">
    <source>
        <dbReference type="Proteomes" id="UP000277580"/>
    </source>
</evidence>
<dbReference type="InParanoid" id="A0A3N4KU97"/>
<keyword evidence="1" id="KW-0472">Membrane</keyword>
<protein>
    <submittedName>
        <fullName evidence="2">Uncharacterized protein</fullName>
    </submittedName>
</protein>
<sequence>MRRLYFGAGRGLRLCFFVSFIFSSEVLLVVAPPIAKEGKKDTSRRWTARHEATRKKSFTFFKTSIYTLNTFGRVVWYPTIIYYYIRIRSRRGKHGQDRGWREGFWVSWVIMDLAYCLSIKRQRRDF</sequence>
<proteinExistence type="predicted"/>
<feature type="transmembrane region" description="Helical" evidence="1">
    <location>
        <begin position="65"/>
        <end position="85"/>
    </location>
</feature>
<accession>A0A3N4KU97</accession>